<dbReference type="Gene3D" id="3.10.450.50">
    <property type="match status" value="1"/>
</dbReference>
<name>A0A3B1A1Q1_9ZZZZ</name>
<dbReference type="PANTHER" id="PTHR33747:SF1">
    <property type="entry name" value="ADENYLATE CYCLASE-ASSOCIATED CAP C-TERMINAL DOMAIN-CONTAINING PROTEIN"/>
    <property type="match status" value="1"/>
</dbReference>
<dbReference type="InterPro" id="IPR004027">
    <property type="entry name" value="SEC_C_motif"/>
</dbReference>
<dbReference type="PANTHER" id="PTHR33747">
    <property type="entry name" value="UPF0225 PROTEIN SCO1677"/>
    <property type="match status" value="1"/>
</dbReference>
<evidence type="ECO:0008006" key="2">
    <source>
        <dbReference type="Google" id="ProtNLM"/>
    </source>
</evidence>
<gene>
    <name evidence="1" type="ORF">MNBD_GAMMA21-2033</name>
</gene>
<dbReference type="Pfam" id="PF03695">
    <property type="entry name" value="UPF0149"/>
    <property type="match status" value="1"/>
</dbReference>
<evidence type="ECO:0000313" key="1">
    <source>
        <dbReference type="EMBL" id="VAW94063.1"/>
    </source>
</evidence>
<dbReference type="EMBL" id="UOFR01000024">
    <property type="protein sequence ID" value="VAW94063.1"/>
    <property type="molecule type" value="Genomic_DNA"/>
</dbReference>
<reference evidence="1" key="1">
    <citation type="submission" date="2018-06" db="EMBL/GenBank/DDBJ databases">
        <authorList>
            <person name="Zhirakovskaya E."/>
        </authorList>
    </citation>
    <scope>NUCLEOTIDE SEQUENCE</scope>
</reference>
<dbReference type="SUPFAM" id="SSF101327">
    <property type="entry name" value="YgfB-like"/>
    <property type="match status" value="1"/>
</dbReference>
<dbReference type="SUPFAM" id="SSF103642">
    <property type="entry name" value="Sec-C motif"/>
    <property type="match status" value="1"/>
</dbReference>
<dbReference type="InterPro" id="IPR036255">
    <property type="entry name" value="YgfB-like_sf"/>
</dbReference>
<dbReference type="NCBIfam" id="TIGR02292">
    <property type="entry name" value="ygfB_yecA"/>
    <property type="match status" value="1"/>
</dbReference>
<dbReference type="InterPro" id="IPR011978">
    <property type="entry name" value="YgfB-like"/>
</dbReference>
<dbReference type="Pfam" id="PF02810">
    <property type="entry name" value="SEC-C"/>
    <property type="match status" value="1"/>
</dbReference>
<dbReference type="Gene3D" id="1.20.120.740">
    <property type="entry name" value="YgfB uncharacterised protein family UPF0149, PF03695"/>
    <property type="match status" value="1"/>
</dbReference>
<accession>A0A3B1A1Q1</accession>
<protein>
    <recommendedName>
        <fullName evidence="2">Protein export cytoplasm protein SecA ATPase RNA helicase (TC 3.A.5.1.1)</fullName>
    </recommendedName>
</protein>
<dbReference type="AlphaFoldDB" id="A0A3B1A1Q1"/>
<organism evidence="1">
    <name type="scientific">hydrothermal vent metagenome</name>
    <dbReference type="NCBI Taxonomy" id="652676"/>
    <lineage>
        <taxon>unclassified sequences</taxon>
        <taxon>metagenomes</taxon>
        <taxon>ecological metagenomes</taxon>
    </lineage>
</organism>
<sequence>MITSTDNFKLLLKKLQAYPHSMPADILCGYLTGVACSPQSIEQHPWKQKILGMADFVDENQIPEEIDNLIHELLQQLANELSAETYEPVVTQQEYKGIVLPNTHLWAKGFLLPIIMLEQEWEYLTDIEPDLGRQLVAMNMLADPEKYAPIFFTEEVDIQSSEFLQDIRSMAGPLATSMFQLIQASEIPPDDNIESLIRNNDQTLSAETLRDMPDDNLLSFIMTMGDTLPLGVVQVSAEREASMLPLISDLLAQPQTWQTTDEFAGWAPLHCIFILGKMQSAEAAAQLVKVLKHSRIHQLDNLWDWVAGYWPSLFENKIAYASEALSEIVNDSELNLYQRYDALECLLFYAQTQSPETLNKTIDETVQLIETIDITDDARYLFANLLLDFPRQRHEPQLEKMVQQQKQYGDGTKHFDMESIESAYVRGDNPEWLRFSDPWKFYDLEEIIKRQYRWQQEEKDFDQYNYDDDHATDTYIRETPKVGRNDPCPCGSGKKYKKCCLH</sequence>
<proteinExistence type="predicted"/>